<dbReference type="InterPro" id="IPR009506">
    <property type="entry name" value="YjiS-like"/>
</dbReference>
<reference evidence="2 3" key="1">
    <citation type="submission" date="2018-02" db="EMBL/GenBank/DDBJ databases">
        <title>The draft genome of Phyllobacterium myrsinacearum DSM5892.</title>
        <authorList>
            <person name="Li L."/>
            <person name="Liu L."/>
            <person name="Zhang X."/>
            <person name="Wang T."/>
        </authorList>
    </citation>
    <scope>NUCLEOTIDE SEQUENCE [LARGE SCALE GENOMIC DNA]</scope>
    <source>
        <strain evidence="2 3">DSM 5892</strain>
    </source>
</reference>
<evidence type="ECO:0000313" key="3">
    <source>
        <dbReference type="Proteomes" id="UP000238563"/>
    </source>
</evidence>
<dbReference type="EMBL" id="PVBT01000001">
    <property type="protein sequence ID" value="PRD58205.1"/>
    <property type="molecule type" value="Genomic_DNA"/>
</dbReference>
<keyword evidence="3" id="KW-1185">Reference proteome</keyword>
<evidence type="ECO:0000313" key="2">
    <source>
        <dbReference type="EMBL" id="PRD58205.1"/>
    </source>
</evidence>
<protein>
    <recommendedName>
        <fullName evidence="1">YjiS-like domain-containing protein</fullName>
    </recommendedName>
</protein>
<dbReference type="Proteomes" id="UP000238563">
    <property type="component" value="Unassembled WGS sequence"/>
</dbReference>
<gene>
    <name evidence="2" type="ORF">C5750_03480</name>
</gene>
<feature type="domain" description="YjiS-like" evidence="1">
    <location>
        <begin position="40"/>
        <end position="71"/>
    </location>
</feature>
<name>A0A2S9JXY7_9HYPH</name>
<proteinExistence type="predicted"/>
<accession>A0A2S9JXY7</accession>
<sequence>MDVMGTIDAIERECSDVVRARRDVPTGVLGHNPTAFRRMMEWLSVAARKHNTRIHLSELSAEQLKDIGMTPFDALRESRRFFWD</sequence>
<comment type="caution">
    <text evidence="2">The sequence shown here is derived from an EMBL/GenBank/DDBJ whole genome shotgun (WGS) entry which is preliminary data.</text>
</comment>
<dbReference type="Pfam" id="PF06568">
    <property type="entry name" value="YjiS-like"/>
    <property type="match status" value="1"/>
</dbReference>
<organism evidence="2 3">
    <name type="scientific">Phyllobacterium myrsinacearum</name>
    <dbReference type="NCBI Taxonomy" id="28101"/>
    <lineage>
        <taxon>Bacteria</taxon>
        <taxon>Pseudomonadati</taxon>
        <taxon>Pseudomonadota</taxon>
        <taxon>Alphaproteobacteria</taxon>
        <taxon>Hyphomicrobiales</taxon>
        <taxon>Phyllobacteriaceae</taxon>
        <taxon>Phyllobacterium</taxon>
    </lineage>
</organism>
<dbReference type="AlphaFoldDB" id="A0A2S9JXY7"/>
<dbReference type="OrthoDB" id="8399238at2"/>
<evidence type="ECO:0000259" key="1">
    <source>
        <dbReference type="Pfam" id="PF06568"/>
    </source>
</evidence>